<feature type="domain" description="Helix-turn-helix" evidence="2">
    <location>
        <begin position="26"/>
        <end position="82"/>
    </location>
</feature>
<comment type="caution">
    <text evidence="3">The sequence shown here is derived from an EMBL/GenBank/DDBJ whole genome shotgun (WGS) entry which is preliminary data.</text>
</comment>
<protein>
    <submittedName>
        <fullName evidence="3">Transcriptional regulator</fullName>
    </submittedName>
</protein>
<keyword evidence="4" id="KW-1185">Reference proteome</keyword>
<sequence length="87" mass="9180">MATTPPTQTPQTAGSAPGPDAGTRRRLDPAQRKELEQRLGARYAEGASIRAIAEEEGCSYGFVHRLLTDGGTALRGRGGSTRRPDAS</sequence>
<gene>
    <name evidence="3" type="ORF">EDC03_0067</name>
</gene>
<accession>A0A3N1HSG7</accession>
<feature type="compositionally biased region" description="Low complexity" evidence="1">
    <location>
        <begin position="1"/>
        <end position="12"/>
    </location>
</feature>
<reference evidence="3 4" key="1">
    <citation type="journal article" date="2015" name="Stand. Genomic Sci.">
        <title>Genomic Encyclopedia of Bacterial and Archaeal Type Strains, Phase III: the genomes of soil and plant-associated and newly described type strains.</title>
        <authorList>
            <person name="Whitman W.B."/>
            <person name="Woyke T."/>
            <person name="Klenk H.P."/>
            <person name="Zhou Y."/>
            <person name="Lilburn T.G."/>
            <person name="Beck B.J."/>
            <person name="De Vos P."/>
            <person name="Vandamme P."/>
            <person name="Eisen J.A."/>
            <person name="Garrity G."/>
            <person name="Hugenholtz P."/>
            <person name="Kyrpides N.C."/>
        </authorList>
    </citation>
    <scope>NUCLEOTIDE SEQUENCE [LARGE SCALE GENOMIC DNA]</scope>
    <source>
        <strain evidence="3 4">CECT 7306</strain>
    </source>
</reference>
<evidence type="ECO:0000259" key="2">
    <source>
        <dbReference type="Pfam" id="PF19575"/>
    </source>
</evidence>
<evidence type="ECO:0000313" key="4">
    <source>
        <dbReference type="Proteomes" id="UP000276232"/>
    </source>
</evidence>
<organism evidence="3 4">
    <name type="scientific">Pseudokineococcus lusitanus</name>
    <dbReference type="NCBI Taxonomy" id="763993"/>
    <lineage>
        <taxon>Bacteria</taxon>
        <taxon>Bacillati</taxon>
        <taxon>Actinomycetota</taxon>
        <taxon>Actinomycetes</taxon>
        <taxon>Kineosporiales</taxon>
        <taxon>Kineosporiaceae</taxon>
        <taxon>Pseudokineococcus</taxon>
    </lineage>
</organism>
<dbReference type="EMBL" id="RJKN01000001">
    <property type="protein sequence ID" value="ROP45465.1"/>
    <property type="molecule type" value="Genomic_DNA"/>
</dbReference>
<dbReference type="InterPro" id="IPR045745">
    <property type="entry name" value="HTH_58_Actinobacteria-type"/>
</dbReference>
<dbReference type="AlphaFoldDB" id="A0A3N1HSG7"/>
<evidence type="ECO:0000313" key="3">
    <source>
        <dbReference type="EMBL" id="ROP45465.1"/>
    </source>
</evidence>
<proteinExistence type="predicted"/>
<evidence type="ECO:0000256" key="1">
    <source>
        <dbReference type="SAM" id="MobiDB-lite"/>
    </source>
</evidence>
<dbReference type="InParanoid" id="A0A3N1HSG7"/>
<dbReference type="RefSeq" id="WP_199719811.1">
    <property type="nucleotide sequence ID" value="NZ_RJKN01000001.1"/>
</dbReference>
<feature type="region of interest" description="Disordered" evidence="1">
    <location>
        <begin position="1"/>
        <end position="30"/>
    </location>
</feature>
<name>A0A3N1HSG7_9ACTN</name>
<dbReference type="Proteomes" id="UP000276232">
    <property type="component" value="Unassembled WGS sequence"/>
</dbReference>
<dbReference type="Pfam" id="PF19575">
    <property type="entry name" value="HTH_58"/>
    <property type="match status" value="1"/>
</dbReference>